<evidence type="ECO:0000256" key="1">
    <source>
        <dbReference type="SAM" id="MobiDB-lite"/>
    </source>
</evidence>
<sequence>MSWYKHFETKLNQIYTFVKYKTGNLTVGGSAAIAYMLAHLNMLAELNDMIPPSDLDFMYNNSQISHPNFDNFTKSTESLEKSITYTNVEGVTFDLIFVPDKSPINNINLDGIDVLNPKTLRSFYRDNLDGFDESRNRAKDEQRLRLLNAIISKIESDSKLSARFFPDKPRKRRVILDESESDMLAHLDSEEKTTKQLFGSPQKVRAEAEEFNSSPRIPSSFVPEEFNSPPRIPSSFVPEEFNSPPRIPYSFASEESNSPTNGFPIAPIGFPRTPIIEREPSFGSEEFNSQTNGFPIAPIGFSRTPMGKRVPRPEELSTCDYKSKYIKYKTKYLNLAKKLNKV</sequence>
<name>A0A6C0DCF5_9ZZZZ</name>
<evidence type="ECO:0000313" key="2">
    <source>
        <dbReference type="EMBL" id="QHT13305.1"/>
    </source>
</evidence>
<dbReference type="EMBL" id="MN739565">
    <property type="protein sequence ID" value="QHT13305.1"/>
    <property type="molecule type" value="Genomic_DNA"/>
</dbReference>
<feature type="region of interest" description="Disordered" evidence="1">
    <location>
        <begin position="294"/>
        <end position="313"/>
    </location>
</feature>
<accession>A0A6C0DCF5</accession>
<dbReference type="AlphaFoldDB" id="A0A6C0DCF5"/>
<proteinExistence type="predicted"/>
<organism evidence="2">
    <name type="scientific">viral metagenome</name>
    <dbReference type="NCBI Taxonomy" id="1070528"/>
    <lineage>
        <taxon>unclassified sequences</taxon>
        <taxon>metagenomes</taxon>
        <taxon>organismal metagenomes</taxon>
    </lineage>
</organism>
<protein>
    <submittedName>
        <fullName evidence="2">Uncharacterized protein</fullName>
    </submittedName>
</protein>
<reference evidence="2" key="1">
    <citation type="journal article" date="2020" name="Nature">
        <title>Giant virus diversity and host interactions through global metagenomics.</title>
        <authorList>
            <person name="Schulz F."/>
            <person name="Roux S."/>
            <person name="Paez-Espino D."/>
            <person name="Jungbluth S."/>
            <person name="Walsh D.A."/>
            <person name="Denef V.J."/>
            <person name="McMahon K.D."/>
            <person name="Konstantinidis K.T."/>
            <person name="Eloe-Fadrosh E.A."/>
            <person name="Kyrpides N.C."/>
            <person name="Woyke T."/>
        </authorList>
    </citation>
    <scope>NUCLEOTIDE SEQUENCE</scope>
    <source>
        <strain evidence="2">GVMAG-M-3300023174-131</strain>
    </source>
</reference>